<feature type="region of interest" description="Disordered" evidence="1">
    <location>
        <begin position="1"/>
        <end position="29"/>
    </location>
</feature>
<dbReference type="GO" id="GO:0016787">
    <property type="term" value="F:hydrolase activity"/>
    <property type="evidence" value="ECO:0007669"/>
    <property type="project" value="UniProtKB-KW"/>
</dbReference>
<evidence type="ECO:0000259" key="2">
    <source>
        <dbReference type="Pfam" id="PF07859"/>
    </source>
</evidence>
<gene>
    <name evidence="3" type="ORF">WDS16_27310</name>
</gene>
<feature type="domain" description="Alpha/beta hydrolase fold-3" evidence="2">
    <location>
        <begin position="89"/>
        <end position="138"/>
    </location>
</feature>
<dbReference type="Pfam" id="PF07859">
    <property type="entry name" value="Abhydrolase_3"/>
    <property type="match status" value="1"/>
</dbReference>
<dbReference type="InterPro" id="IPR013094">
    <property type="entry name" value="AB_hydrolase_3"/>
</dbReference>
<dbReference type="Gene3D" id="3.40.50.1820">
    <property type="entry name" value="alpha/beta hydrolase"/>
    <property type="match status" value="1"/>
</dbReference>
<accession>A0ABZ2PIB1</accession>
<evidence type="ECO:0000256" key="1">
    <source>
        <dbReference type="SAM" id="MobiDB-lite"/>
    </source>
</evidence>
<dbReference type="Proteomes" id="UP001432000">
    <property type="component" value="Chromosome"/>
</dbReference>
<dbReference type="SUPFAM" id="SSF53474">
    <property type="entry name" value="alpha/beta-Hydrolases"/>
    <property type="match status" value="1"/>
</dbReference>
<proteinExistence type="predicted"/>
<feature type="compositionally biased region" description="Basic residues" evidence="1">
    <location>
        <begin position="1"/>
        <end position="10"/>
    </location>
</feature>
<keyword evidence="4" id="KW-1185">Reference proteome</keyword>
<organism evidence="3 4">
    <name type="scientific">Rhodococcus sovatensis</name>
    <dbReference type="NCBI Taxonomy" id="1805840"/>
    <lineage>
        <taxon>Bacteria</taxon>
        <taxon>Bacillati</taxon>
        <taxon>Actinomycetota</taxon>
        <taxon>Actinomycetes</taxon>
        <taxon>Mycobacteriales</taxon>
        <taxon>Nocardiaceae</taxon>
        <taxon>Rhodococcus</taxon>
    </lineage>
</organism>
<protein>
    <submittedName>
        <fullName evidence="3">Alpha/beta hydrolase fold domain-containing protein</fullName>
    </submittedName>
</protein>
<sequence length="174" mass="18475">MATRRVRKRADRQVPATKQAAPSRNTEAASPSATFSALFMFHGSNLGTSASDARELAAVGAAKGFMTAHQVVDSLESLLGALSSRRDTPDTTPAPPTLVTTAGCDPLRTDGTHYVARLVDADIKVTYLPFPHLVHGWLELAEASASAGEAQRLLIEAVGTLRDSTVRRPAVGRR</sequence>
<reference evidence="3 4" key="1">
    <citation type="submission" date="2024-03" db="EMBL/GenBank/DDBJ databases">
        <title>Natural products discovery in diverse microorganisms through a two-stage MS feature dereplication strategy.</title>
        <authorList>
            <person name="Zhang R."/>
        </authorList>
    </citation>
    <scope>NUCLEOTIDE SEQUENCE [LARGE SCALE GENOMIC DNA]</scope>
    <source>
        <strain evidence="3 4">18930</strain>
    </source>
</reference>
<feature type="compositionally biased region" description="Polar residues" evidence="1">
    <location>
        <begin position="20"/>
        <end position="29"/>
    </location>
</feature>
<evidence type="ECO:0000313" key="4">
    <source>
        <dbReference type="Proteomes" id="UP001432000"/>
    </source>
</evidence>
<dbReference type="EMBL" id="CP147846">
    <property type="protein sequence ID" value="WXG68845.1"/>
    <property type="molecule type" value="Genomic_DNA"/>
</dbReference>
<dbReference type="InterPro" id="IPR029058">
    <property type="entry name" value="AB_hydrolase_fold"/>
</dbReference>
<name>A0ABZ2PIB1_9NOCA</name>
<evidence type="ECO:0000313" key="3">
    <source>
        <dbReference type="EMBL" id="WXG68845.1"/>
    </source>
</evidence>
<dbReference type="RefSeq" id="WP_338889305.1">
    <property type="nucleotide sequence ID" value="NZ_CP147846.1"/>
</dbReference>
<keyword evidence="3" id="KW-0378">Hydrolase</keyword>